<evidence type="ECO:0000313" key="3">
    <source>
        <dbReference type="EMBL" id="MRG95284.1"/>
    </source>
</evidence>
<feature type="region of interest" description="Disordered" evidence="1">
    <location>
        <begin position="143"/>
        <end position="165"/>
    </location>
</feature>
<feature type="chain" id="PRO_5026702404" description="Lipoprotein" evidence="2">
    <location>
        <begin position="25"/>
        <end position="165"/>
    </location>
</feature>
<evidence type="ECO:0000256" key="1">
    <source>
        <dbReference type="SAM" id="MobiDB-lite"/>
    </source>
</evidence>
<evidence type="ECO:0000313" key="4">
    <source>
        <dbReference type="Proteomes" id="UP000440224"/>
    </source>
</evidence>
<keyword evidence="2" id="KW-0732">Signal</keyword>
<dbReference type="AlphaFoldDB" id="A0A6N7PZ23"/>
<keyword evidence="4" id="KW-1185">Reference proteome</keyword>
<gene>
    <name evidence="3" type="ORF">GF068_25690</name>
</gene>
<dbReference type="EMBL" id="WJIE01000007">
    <property type="protein sequence ID" value="MRG95284.1"/>
    <property type="molecule type" value="Genomic_DNA"/>
</dbReference>
<evidence type="ECO:0008006" key="5">
    <source>
        <dbReference type="Google" id="ProtNLM"/>
    </source>
</evidence>
<dbReference type="PROSITE" id="PS51257">
    <property type="entry name" value="PROKAR_LIPOPROTEIN"/>
    <property type="match status" value="1"/>
</dbReference>
<evidence type="ECO:0000256" key="2">
    <source>
        <dbReference type="SAM" id="SignalP"/>
    </source>
</evidence>
<accession>A0A6N7PZ23</accession>
<proteinExistence type="predicted"/>
<comment type="caution">
    <text evidence="3">The sequence shown here is derived from an EMBL/GenBank/DDBJ whole genome shotgun (WGS) entry which is preliminary data.</text>
</comment>
<dbReference type="OrthoDB" id="5523810at2"/>
<name>A0A6N7PZ23_9BACT</name>
<reference evidence="3 4" key="1">
    <citation type="submission" date="2019-10" db="EMBL/GenBank/DDBJ databases">
        <title>A soil myxobacterium in the family Polyangiaceae.</title>
        <authorList>
            <person name="Li Y."/>
            <person name="Wang J."/>
        </authorList>
    </citation>
    <scope>NUCLEOTIDE SEQUENCE [LARGE SCALE GENOMIC DNA]</scope>
    <source>
        <strain evidence="3 4">DSM 14734</strain>
    </source>
</reference>
<dbReference type="Proteomes" id="UP000440224">
    <property type="component" value="Unassembled WGS sequence"/>
</dbReference>
<protein>
    <recommendedName>
        <fullName evidence="5">Lipoprotein</fullName>
    </recommendedName>
</protein>
<sequence length="165" mass="17677">MGITTRWVMLAGALVLALVGSSGCNTINALGPNCDRSAENNTPVRYVEGTVENGVYMSTPWKGELLWFPAGMRYELEHGLGEVPRFVDIWLSFNKCGTKDSTVAPASGNQAELRTVDANKLVIVNGSCVDYWLLVVAGTGNGEPDPMMDPEAMGDRSCADEDAGM</sequence>
<dbReference type="RefSeq" id="WP_153822093.1">
    <property type="nucleotide sequence ID" value="NZ_WJIE01000007.1"/>
</dbReference>
<organism evidence="3 4">
    <name type="scientific">Polyangium spumosum</name>
    <dbReference type="NCBI Taxonomy" id="889282"/>
    <lineage>
        <taxon>Bacteria</taxon>
        <taxon>Pseudomonadati</taxon>
        <taxon>Myxococcota</taxon>
        <taxon>Polyangia</taxon>
        <taxon>Polyangiales</taxon>
        <taxon>Polyangiaceae</taxon>
        <taxon>Polyangium</taxon>
    </lineage>
</organism>
<feature type="signal peptide" evidence="2">
    <location>
        <begin position="1"/>
        <end position="24"/>
    </location>
</feature>